<evidence type="ECO:0000313" key="1">
    <source>
        <dbReference type="EMBL" id="CUU55228.1"/>
    </source>
</evidence>
<dbReference type="PANTHER" id="PTHR43138:SF1">
    <property type="entry name" value="N-ACETYLTRANSFERASE ACA1"/>
    <property type="match status" value="1"/>
</dbReference>
<accession>A0A0S4QKA6</accession>
<dbReference type="PANTHER" id="PTHR43138">
    <property type="entry name" value="ACETYLTRANSFERASE, GNAT FAMILY"/>
    <property type="match status" value="1"/>
</dbReference>
<proteinExistence type="predicted"/>
<protein>
    <submittedName>
        <fullName evidence="1">L-amino acid N-acyltransferase YncA</fullName>
    </submittedName>
</protein>
<name>A0A0S4QKA6_9ACTN</name>
<keyword evidence="1" id="KW-0808">Transferase</keyword>
<sequence>MRTRRATEDDWPAIWPVWHSVVAEGETCPWDPGTDEASARRLWMLPEPAQVLVMEVDDGPASTRVVATALLVPAQPDLGSHVVLAQLLIDPTLVNLGGGAFGPGGYGPAAARAAAARAVGRAAGEGMIDYAVDLGYRAMQVNAVVAANTQLVALWRSLSFRMVGTLPAAFDHPWQGEVDLYVMHRFLPLPRQTP</sequence>
<keyword evidence="1" id="KW-0012">Acyltransferase</keyword>
<organism evidence="1 2">
    <name type="scientific">Parafrankia irregularis</name>
    <dbReference type="NCBI Taxonomy" id="795642"/>
    <lineage>
        <taxon>Bacteria</taxon>
        <taxon>Bacillati</taxon>
        <taxon>Actinomycetota</taxon>
        <taxon>Actinomycetes</taxon>
        <taxon>Frankiales</taxon>
        <taxon>Frankiaceae</taxon>
        <taxon>Parafrankia</taxon>
    </lineage>
</organism>
<dbReference type="GO" id="GO:0016746">
    <property type="term" value="F:acyltransferase activity"/>
    <property type="evidence" value="ECO:0007669"/>
    <property type="project" value="UniProtKB-KW"/>
</dbReference>
<dbReference type="Gene3D" id="3.40.630.30">
    <property type="match status" value="1"/>
</dbReference>
<dbReference type="RefSeq" id="WP_091273455.1">
    <property type="nucleotide sequence ID" value="NZ_FAOZ01000004.1"/>
</dbReference>
<reference evidence="2" key="1">
    <citation type="submission" date="2015-11" db="EMBL/GenBank/DDBJ databases">
        <authorList>
            <person name="Varghese N."/>
        </authorList>
    </citation>
    <scope>NUCLEOTIDE SEQUENCE [LARGE SCALE GENOMIC DNA]</scope>
    <source>
        <strain evidence="2">DSM 45899</strain>
    </source>
</reference>
<dbReference type="InterPro" id="IPR052742">
    <property type="entry name" value="Mito_N-acetyltransferase"/>
</dbReference>
<gene>
    <name evidence="1" type="ORF">Ga0074812_104309</name>
</gene>
<dbReference type="AlphaFoldDB" id="A0A0S4QKA6"/>
<keyword evidence="2" id="KW-1185">Reference proteome</keyword>
<dbReference type="InterPro" id="IPR016181">
    <property type="entry name" value="Acyl_CoA_acyltransferase"/>
</dbReference>
<evidence type="ECO:0000313" key="2">
    <source>
        <dbReference type="Proteomes" id="UP000198802"/>
    </source>
</evidence>
<dbReference type="Proteomes" id="UP000198802">
    <property type="component" value="Unassembled WGS sequence"/>
</dbReference>
<dbReference type="SUPFAM" id="SSF55729">
    <property type="entry name" value="Acyl-CoA N-acyltransferases (Nat)"/>
    <property type="match status" value="1"/>
</dbReference>
<dbReference type="EMBL" id="FAOZ01000004">
    <property type="protein sequence ID" value="CUU55228.1"/>
    <property type="molecule type" value="Genomic_DNA"/>
</dbReference>